<dbReference type="NCBIfam" id="TIGR00756">
    <property type="entry name" value="PPR"/>
    <property type="match status" value="4"/>
</dbReference>
<evidence type="ECO:0000256" key="1">
    <source>
        <dbReference type="ARBA" id="ARBA00007626"/>
    </source>
</evidence>
<evidence type="ECO:0000256" key="4">
    <source>
        <dbReference type="SAM" id="MobiDB-lite"/>
    </source>
</evidence>
<dbReference type="Gene3D" id="1.25.40.10">
    <property type="entry name" value="Tetratricopeptide repeat domain"/>
    <property type="match status" value="3"/>
</dbReference>
<feature type="repeat" description="PPR" evidence="3">
    <location>
        <begin position="471"/>
        <end position="505"/>
    </location>
</feature>
<feature type="region of interest" description="Disordered" evidence="4">
    <location>
        <begin position="65"/>
        <end position="89"/>
    </location>
</feature>
<name>A0A804K166_MUSAM</name>
<feature type="repeat" description="PPR" evidence="3">
    <location>
        <begin position="264"/>
        <end position="299"/>
    </location>
</feature>
<evidence type="ECO:0000256" key="2">
    <source>
        <dbReference type="ARBA" id="ARBA00022737"/>
    </source>
</evidence>
<feature type="repeat" description="PPR" evidence="3">
    <location>
        <begin position="300"/>
        <end position="334"/>
    </location>
</feature>
<comment type="similarity">
    <text evidence="1">Belongs to the PPR family. P subfamily.</text>
</comment>
<dbReference type="AlphaFoldDB" id="A0A804K166"/>
<dbReference type="PANTHER" id="PTHR47939:SF5">
    <property type="entry name" value="PENTACOTRIPEPTIDE-REPEAT REGION OF PRORP DOMAIN-CONTAINING PROTEIN"/>
    <property type="match status" value="1"/>
</dbReference>
<reference evidence="6" key="2">
    <citation type="submission" date="2021-05" db="UniProtKB">
        <authorList>
            <consortium name="EnsemblPlants"/>
        </authorList>
    </citation>
    <scope>IDENTIFICATION</scope>
    <source>
        <strain evidence="6">subsp. malaccensis</strain>
    </source>
</reference>
<gene>
    <name evidence="5" type="ORF">GSMUA_25450.1</name>
</gene>
<evidence type="ECO:0000313" key="5">
    <source>
        <dbReference type="EMBL" id="CAG1858093.1"/>
    </source>
</evidence>
<accession>A0A804K166</accession>
<dbReference type="EMBL" id="HG996473">
    <property type="protein sequence ID" value="CAG1858093.1"/>
    <property type="molecule type" value="Genomic_DNA"/>
</dbReference>
<dbReference type="FunCoup" id="A0A804K166">
    <property type="interactions" value="1815"/>
</dbReference>
<dbReference type="OMA" id="SMIRPLC"/>
<sequence>MALAVSISRPTPLLSAFLLRPLLSTFLLNPRRPLPLPSPSLPILFSSPTVFSISTYPILHPQISSLSSPSAATDPGTSDFDTDSVEPSAPFDESDLHGFLQLLTQAKSLSSSRKEALAFLRASSGVALNLGLVCKALWELRGDCELAFLAFRWAEECVADCRWAWHLMIWAMGKQRRFDLSWYLVRKMYKTSVLTQRAMVIMMERYVAADEARKAMKTFQVMERFKVNADLTAFYALLCALCKNKYVEEAEEFLLLNRKFFPLTAESFNIVLDGWCNVICDVVEAKRLWREMSNFCITPDGISYSHMICCFSKVGNLFDSLRLYDEMKKRGWIPNLVVYNSLIYVLTRESCLRDANNIFDKIIEAGLQPNVQTYNSMIYPLCEAQKLEEARMAMDDMMVKGIHPTIETYHAFVKVEDIEGTVKLLKRMKDASCGPNSYTFFLIINKFFRFGDSESSLKMWSEMKRYDVIPDASHYMAVVEGLVKHGWIPKALEFYKEMKSKGFSADPKLEKFFMSFISNSKNHWGTSGKEFIFPQNGRHGTCIRMKFG</sequence>
<dbReference type="InterPro" id="IPR011990">
    <property type="entry name" value="TPR-like_helical_dom_sf"/>
</dbReference>
<organism evidence="6 7">
    <name type="scientific">Musa acuminata subsp. malaccensis</name>
    <name type="common">Wild banana</name>
    <name type="synonym">Musa malaccensis</name>
    <dbReference type="NCBI Taxonomy" id="214687"/>
    <lineage>
        <taxon>Eukaryota</taxon>
        <taxon>Viridiplantae</taxon>
        <taxon>Streptophyta</taxon>
        <taxon>Embryophyta</taxon>
        <taxon>Tracheophyta</taxon>
        <taxon>Spermatophyta</taxon>
        <taxon>Magnoliopsida</taxon>
        <taxon>Liliopsida</taxon>
        <taxon>Zingiberales</taxon>
        <taxon>Musaceae</taxon>
        <taxon>Musa</taxon>
    </lineage>
</organism>
<keyword evidence="2" id="KW-0677">Repeat</keyword>
<dbReference type="Gramene" id="Ma07_t29100.1">
    <property type="protein sequence ID" value="Ma07_p29100.1"/>
    <property type="gene ID" value="Ma07_g29100"/>
</dbReference>
<dbReference type="PROSITE" id="PS51375">
    <property type="entry name" value="PPR"/>
    <property type="match status" value="6"/>
</dbReference>
<evidence type="ECO:0000256" key="3">
    <source>
        <dbReference type="PROSITE-ProRule" id="PRU00708"/>
    </source>
</evidence>
<proteinExistence type="inferred from homology"/>
<dbReference type="Pfam" id="PF01535">
    <property type="entry name" value="PPR"/>
    <property type="match status" value="3"/>
</dbReference>
<dbReference type="OrthoDB" id="185373at2759"/>
<dbReference type="Pfam" id="PF13812">
    <property type="entry name" value="PPR_3"/>
    <property type="match status" value="1"/>
</dbReference>
<dbReference type="PANTHER" id="PTHR47939">
    <property type="entry name" value="MEMBRANE-ASSOCIATED SALT-INDUCIBLE PROTEIN-LIKE"/>
    <property type="match status" value="1"/>
</dbReference>
<dbReference type="InterPro" id="IPR050667">
    <property type="entry name" value="PPR-containing_protein"/>
</dbReference>
<dbReference type="Proteomes" id="UP000012960">
    <property type="component" value="Unplaced"/>
</dbReference>
<feature type="repeat" description="PPR" evidence="3">
    <location>
        <begin position="436"/>
        <end position="470"/>
    </location>
</feature>
<reference evidence="5" key="1">
    <citation type="submission" date="2021-03" db="EMBL/GenBank/DDBJ databases">
        <authorList>
            <consortium name="Genoscope - CEA"/>
            <person name="William W."/>
        </authorList>
    </citation>
    <scope>NUCLEOTIDE SEQUENCE</scope>
    <source>
        <strain evidence="5">Doubled-haploid Pahang</strain>
    </source>
</reference>
<feature type="repeat" description="PPR" evidence="3">
    <location>
        <begin position="335"/>
        <end position="369"/>
    </location>
</feature>
<feature type="repeat" description="PPR" evidence="3">
    <location>
        <begin position="370"/>
        <end position="404"/>
    </location>
</feature>
<protein>
    <submittedName>
        <fullName evidence="5">(wild Malaysian banana) hypothetical protein</fullName>
    </submittedName>
</protein>
<keyword evidence="7" id="KW-1185">Reference proteome</keyword>
<dbReference type="EnsemblPlants" id="Ma07_t29100.1">
    <property type="protein sequence ID" value="Ma07_p29100.1"/>
    <property type="gene ID" value="Ma07_g29100"/>
</dbReference>
<evidence type="ECO:0000313" key="6">
    <source>
        <dbReference type="EnsemblPlants" id="Ma07_p29100.1"/>
    </source>
</evidence>
<dbReference type="Pfam" id="PF13041">
    <property type="entry name" value="PPR_2"/>
    <property type="match status" value="1"/>
</dbReference>
<evidence type="ECO:0000313" key="7">
    <source>
        <dbReference type="Proteomes" id="UP000012960"/>
    </source>
</evidence>
<dbReference type="InterPro" id="IPR002885">
    <property type="entry name" value="PPR_rpt"/>
</dbReference>